<reference evidence="1 2" key="1">
    <citation type="submission" date="2019-09" db="EMBL/GenBank/DDBJ databases">
        <authorList>
            <person name="Ou C."/>
        </authorList>
    </citation>
    <scope>NUCLEOTIDE SEQUENCE [LARGE SCALE GENOMIC DNA]</scope>
    <source>
        <strain evidence="1">S2</strain>
        <tissue evidence="1">Leaf</tissue>
    </source>
</reference>
<name>A0A5N5FR60_9ROSA</name>
<reference evidence="2" key="2">
    <citation type="submission" date="2019-10" db="EMBL/GenBank/DDBJ databases">
        <title>A de novo genome assembly of a pear dwarfing rootstock.</title>
        <authorList>
            <person name="Wang F."/>
            <person name="Wang J."/>
            <person name="Li S."/>
            <person name="Zhang Y."/>
            <person name="Fang M."/>
            <person name="Ma L."/>
            <person name="Zhao Y."/>
            <person name="Jiang S."/>
        </authorList>
    </citation>
    <scope>NUCLEOTIDE SEQUENCE [LARGE SCALE GENOMIC DNA]</scope>
</reference>
<dbReference type="AlphaFoldDB" id="A0A5N5FR60"/>
<organism evidence="1 2">
    <name type="scientific">Pyrus ussuriensis x Pyrus communis</name>
    <dbReference type="NCBI Taxonomy" id="2448454"/>
    <lineage>
        <taxon>Eukaryota</taxon>
        <taxon>Viridiplantae</taxon>
        <taxon>Streptophyta</taxon>
        <taxon>Embryophyta</taxon>
        <taxon>Tracheophyta</taxon>
        <taxon>Spermatophyta</taxon>
        <taxon>Magnoliopsida</taxon>
        <taxon>eudicotyledons</taxon>
        <taxon>Gunneridae</taxon>
        <taxon>Pentapetalae</taxon>
        <taxon>rosids</taxon>
        <taxon>fabids</taxon>
        <taxon>Rosales</taxon>
        <taxon>Rosaceae</taxon>
        <taxon>Amygdaloideae</taxon>
        <taxon>Maleae</taxon>
        <taxon>Pyrus</taxon>
    </lineage>
</organism>
<evidence type="ECO:0000313" key="1">
    <source>
        <dbReference type="EMBL" id="KAB2605483.1"/>
    </source>
</evidence>
<evidence type="ECO:0000313" key="2">
    <source>
        <dbReference type="Proteomes" id="UP000327157"/>
    </source>
</evidence>
<keyword evidence="2" id="KW-1185">Reference proteome</keyword>
<gene>
    <name evidence="1" type="ORF">D8674_005200</name>
</gene>
<dbReference type="Proteomes" id="UP000327157">
    <property type="component" value="Chromosome 11"/>
</dbReference>
<comment type="caution">
    <text evidence="1">The sequence shown here is derived from an EMBL/GenBank/DDBJ whole genome shotgun (WGS) entry which is preliminary data.</text>
</comment>
<sequence>MGPNCELQIPSTPLPCPHRHPPLHFPSIPTIVALLSFKSQVELNNKLLYTLNKLRLLNLHTKSHAVVLPSFFLCGSFSLRQPASCRPSHGYVDFGPISCLAWAGGF</sequence>
<protein>
    <submittedName>
        <fullName evidence="1">S ribonuclease</fullName>
    </submittedName>
</protein>
<accession>A0A5N5FR60</accession>
<dbReference type="EMBL" id="SMOL01000559">
    <property type="protein sequence ID" value="KAB2605483.1"/>
    <property type="molecule type" value="Genomic_DNA"/>
</dbReference>
<reference evidence="1 2" key="3">
    <citation type="submission" date="2019-11" db="EMBL/GenBank/DDBJ databases">
        <title>A de novo genome assembly of a pear dwarfing rootstock.</title>
        <authorList>
            <person name="Wang F."/>
            <person name="Wang J."/>
            <person name="Li S."/>
            <person name="Zhang Y."/>
            <person name="Fang M."/>
            <person name="Ma L."/>
            <person name="Zhao Y."/>
            <person name="Jiang S."/>
        </authorList>
    </citation>
    <scope>NUCLEOTIDE SEQUENCE [LARGE SCALE GENOMIC DNA]</scope>
    <source>
        <strain evidence="1">S2</strain>
        <tissue evidence="1">Leaf</tissue>
    </source>
</reference>
<proteinExistence type="predicted"/>